<protein>
    <recommendedName>
        <fullName evidence="4">Type I restriction modification DNA specificity domain-containing protein</fullName>
    </recommendedName>
</protein>
<dbReference type="InterPro" id="IPR000055">
    <property type="entry name" value="Restrct_endonuc_typeI_TRD"/>
</dbReference>
<dbReference type="EMBL" id="MAKX01000024">
    <property type="protein sequence ID" value="OCK42248.1"/>
    <property type="molecule type" value="Genomic_DNA"/>
</dbReference>
<evidence type="ECO:0000256" key="1">
    <source>
        <dbReference type="ARBA" id="ARBA00010923"/>
    </source>
</evidence>
<dbReference type="REBASE" id="171325">
    <property type="entry name" value="S.TsoKL19ORF11520P"/>
</dbReference>
<dbReference type="Gene3D" id="1.10.287.1120">
    <property type="entry name" value="Bipartite methylase S protein"/>
    <property type="match status" value="1"/>
</dbReference>
<dbReference type="PANTHER" id="PTHR30408">
    <property type="entry name" value="TYPE-1 RESTRICTION ENZYME ECOKI SPECIFICITY PROTEIN"/>
    <property type="match status" value="1"/>
</dbReference>
<dbReference type="OrthoDB" id="667970at2"/>
<evidence type="ECO:0000256" key="2">
    <source>
        <dbReference type="ARBA" id="ARBA00022747"/>
    </source>
</evidence>
<evidence type="ECO:0000313" key="5">
    <source>
        <dbReference type="EMBL" id="OCK42248.1"/>
    </source>
</evidence>
<evidence type="ECO:0000313" key="6">
    <source>
        <dbReference type="Proteomes" id="UP000093186"/>
    </source>
</evidence>
<organism evidence="5 6">
    <name type="scientific">Tenacibaculum soleae</name>
    <dbReference type="NCBI Taxonomy" id="447689"/>
    <lineage>
        <taxon>Bacteria</taxon>
        <taxon>Pseudomonadati</taxon>
        <taxon>Bacteroidota</taxon>
        <taxon>Flavobacteriia</taxon>
        <taxon>Flavobacteriales</taxon>
        <taxon>Flavobacteriaceae</taxon>
        <taxon>Tenacibaculum</taxon>
    </lineage>
</organism>
<dbReference type="RefSeq" id="WP_068705715.1">
    <property type="nucleotide sequence ID" value="NZ_MAKX01000024.1"/>
</dbReference>
<dbReference type="Gene3D" id="3.90.220.20">
    <property type="entry name" value="DNA methylase specificity domains"/>
    <property type="match status" value="2"/>
</dbReference>
<dbReference type="GO" id="GO:0009307">
    <property type="term" value="P:DNA restriction-modification system"/>
    <property type="evidence" value="ECO:0007669"/>
    <property type="project" value="UniProtKB-KW"/>
</dbReference>
<keyword evidence="6" id="KW-1185">Reference proteome</keyword>
<feature type="domain" description="Type I restriction modification DNA specificity" evidence="4">
    <location>
        <begin position="19"/>
        <end position="195"/>
    </location>
</feature>
<accession>A0A1B9XXG1</accession>
<feature type="domain" description="Type I restriction modification DNA specificity" evidence="4">
    <location>
        <begin position="235"/>
        <end position="411"/>
    </location>
</feature>
<keyword evidence="2" id="KW-0680">Restriction system</keyword>
<dbReference type="GO" id="GO:0003677">
    <property type="term" value="F:DNA binding"/>
    <property type="evidence" value="ECO:0007669"/>
    <property type="project" value="UniProtKB-KW"/>
</dbReference>
<dbReference type="InterPro" id="IPR052021">
    <property type="entry name" value="Type-I_RS_S_subunit"/>
</dbReference>
<keyword evidence="3" id="KW-0238">DNA-binding</keyword>
<evidence type="ECO:0000259" key="4">
    <source>
        <dbReference type="Pfam" id="PF01420"/>
    </source>
</evidence>
<evidence type="ECO:0000256" key="3">
    <source>
        <dbReference type="ARBA" id="ARBA00023125"/>
    </source>
</evidence>
<dbReference type="STRING" id="447689.BA195_11530"/>
<dbReference type="CDD" id="cd17280">
    <property type="entry name" value="RMtype1_S_MspEN3ORF6650P_TRD2-CR2_like"/>
    <property type="match status" value="1"/>
</dbReference>
<name>A0A1B9XXG1_9FLAO</name>
<comment type="similarity">
    <text evidence="1">Belongs to the type-I restriction system S methylase family.</text>
</comment>
<reference evidence="5 6" key="1">
    <citation type="submission" date="2016-06" db="EMBL/GenBank/DDBJ databases">
        <title>Draft Genome Sequence of Tenacibaculum soleae UCD-KL19.</title>
        <authorList>
            <person name="Eisen J.A."/>
            <person name="Coil D.A."/>
            <person name="Lujan K.M."/>
        </authorList>
    </citation>
    <scope>NUCLEOTIDE SEQUENCE [LARGE SCALE GENOMIC DNA]</scope>
    <source>
        <strain evidence="5 6">UCD-KL19</strain>
    </source>
</reference>
<dbReference type="Pfam" id="PF01420">
    <property type="entry name" value="Methylase_S"/>
    <property type="match status" value="2"/>
</dbReference>
<dbReference type="SUPFAM" id="SSF116734">
    <property type="entry name" value="DNA methylase specificity domain"/>
    <property type="match status" value="2"/>
</dbReference>
<dbReference type="InterPro" id="IPR044946">
    <property type="entry name" value="Restrct_endonuc_typeI_TRD_sf"/>
</dbReference>
<proteinExistence type="inferred from homology"/>
<dbReference type="PANTHER" id="PTHR30408:SF12">
    <property type="entry name" value="TYPE I RESTRICTION ENZYME MJAVIII SPECIFICITY SUBUNIT"/>
    <property type="match status" value="1"/>
</dbReference>
<dbReference type="Proteomes" id="UP000093186">
    <property type="component" value="Unassembled WGS sequence"/>
</dbReference>
<dbReference type="AlphaFoldDB" id="A0A1B9XXG1"/>
<comment type="caution">
    <text evidence="5">The sequence shown here is derived from an EMBL/GenBank/DDBJ whole genome shotgun (WGS) entry which is preliminary data.</text>
</comment>
<gene>
    <name evidence="5" type="ORF">BA195_11530</name>
</gene>
<sequence length="439" mass="50069">MKQYKTYKDSGVEWIGEVPDSWESWKISHAFKKVGSGTTPQSGNPIYYENGTINWLNTGDLNDGILYSCAKKVTPKALEDNSSLKLFPKGSLVIAMYGATIGKTALLQFETTTNQACCVFNESNIIDIHFLQYWFKGNKEHIINLAIGGGQPNISQDILKGIRLYCPSKEEQTQIANYLNHKTAQLDSLIAKKEQLISLLQEERTAMINQAVTKGLNTNVPMKDSGIEWLGEIPAHWEVKKLKYFANVVLGKMLTNEDKGDYELKPYLRAKNVEWNTPNVEDVKKMWFSKSELEKYRILKNDLLVSEGGEVGRTCIWNDELNECYIQNSVHKVTFKNITNSHYFLSQFILFGEKGHFDAIVNRISIAHLTKEKLSAVTFVYPPLKEQEKINEFIEIEFERISTVISKTQQEIDLLKEYKTALISEVVTGKVDVREEVLN</sequence>